<keyword evidence="4" id="KW-0121">Carboxypeptidase</keyword>
<evidence type="ECO:0000313" key="4">
    <source>
        <dbReference type="EMBL" id="RNE62653.1"/>
    </source>
</evidence>
<evidence type="ECO:0000313" key="5">
    <source>
        <dbReference type="Proteomes" id="UP000279859"/>
    </source>
</evidence>
<proteinExistence type="inferred from homology"/>
<keyword evidence="4" id="KW-0645">Protease</keyword>
<dbReference type="PRINTS" id="PR00922">
    <property type="entry name" value="DADACBPTASE3"/>
</dbReference>
<keyword evidence="5" id="KW-1185">Reference proteome</keyword>
<organism evidence="4 5">
    <name type="scientific">Cryobacterium tepidiphilum</name>
    <dbReference type="NCBI Taxonomy" id="2486026"/>
    <lineage>
        <taxon>Bacteria</taxon>
        <taxon>Bacillati</taxon>
        <taxon>Actinomycetota</taxon>
        <taxon>Actinomycetes</taxon>
        <taxon>Micrococcales</taxon>
        <taxon>Microbacteriaceae</taxon>
        <taxon>Cryobacterium</taxon>
    </lineage>
</organism>
<protein>
    <submittedName>
        <fullName evidence="4">D-alanyl-D-alanine carboxypeptidase</fullName>
    </submittedName>
</protein>
<evidence type="ECO:0000256" key="1">
    <source>
        <dbReference type="ARBA" id="ARBA00006096"/>
    </source>
</evidence>
<sequence length="520" mass="53156">MDADGASVAGGDDFDALLFRSDAPTADARDARATGPIVTADGEVLHGPPAATHAAAGTGGAGSRFPRGLAAAAALVAFAILGTGAVYAGNATAERAPVAAVSTPTPDPVRSAPAATAEPARIRTCSVADLAADPRLGELQAQVRNAKTGEVLFDRGGDTASRTASVLKVLTSAAALSVLGPDYRAETTVVKGSEPGSVVLVGGGDLTLTRLPVGQESTYIGAAHLETLAELTRAAWDADPANQGQPITSLVLDASLFGDPDWQPSWNTKERVDGYMPKITALEVDGDRDDPTADVSPRSDDPVGRAGDAFAEALGGGLDVTRGTAPEGAKELASVQSQPVSTLIQQALLVSDNALAEMLARLTAIKQGAGNTFDALQESTLAGLQQYGIDTTGIVIADGSGLSDDNAVPPSYLTQLFMKINARDGDLGYIYDGLPIAGETGSLSYDDRFTGDNAVADGSVFAKTGWIDTGYTLAGIIHADDNTDLTFALYALGDVSDDAKQAIDTLAAAFYRCGDNLSDN</sequence>
<dbReference type="GO" id="GO:0006508">
    <property type="term" value="P:proteolysis"/>
    <property type="evidence" value="ECO:0007669"/>
    <property type="project" value="InterPro"/>
</dbReference>
<feature type="region of interest" description="Disordered" evidence="3">
    <location>
        <begin position="284"/>
        <end position="307"/>
    </location>
</feature>
<dbReference type="OrthoDB" id="56883at2"/>
<reference evidence="4 5" key="1">
    <citation type="submission" date="2018-11" db="EMBL/GenBank/DDBJ databases">
        <title>Cryobacterium sp. nov., isolated from rhizosphere soil of lettuce.</title>
        <authorList>
            <person name="Wang Y."/>
        </authorList>
    </citation>
    <scope>NUCLEOTIDE SEQUENCE [LARGE SCALE GENOMIC DNA]</scope>
    <source>
        <strain evidence="4 5">NEAU-85</strain>
    </source>
</reference>
<dbReference type="EMBL" id="RDSR01000009">
    <property type="protein sequence ID" value="RNE62653.1"/>
    <property type="molecule type" value="Genomic_DNA"/>
</dbReference>
<dbReference type="AlphaFoldDB" id="A0A3M8LAX0"/>
<comment type="similarity">
    <text evidence="1">Belongs to the peptidase S13 family.</text>
</comment>
<dbReference type="PANTHER" id="PTHR30023">
    <property type="entry name" value="D-ALANYL-D-ALANINE CARBOXYPEPTIDASE"/>
    <property type="match status" value="1"/>
</dbReference>
<dbReference type="InterPro" id="IPR000667">
    <property type="entry name" value="Peptidase_S13"/>
</dbReference>
<evidence type="ECO:0000256" key="2">
    <source>
        <dbReference type="ARBA" id="ARBA00022801"/>
    </source>
</evidence>
<dbReference type="Pfam" id="PF02113">
    <property type="entry name" value="Peptidase_S13"/>
    <property type="match status" value="2"/>
</dbReference>
<dbReference type="InterPro" id="IPR012338">
    <property type="entry name" value="Beta-lactam/transpept-like"/>
</dbReference>
<comment type="caution">
    <text evidence="4">The sequence shown here is derived from an EMBL/GenBank/DDBJ whole genome shotgun (WGS) entry which is preliminary data.</text>
</comment>
<dbReference type="PANTHER" id="PTHR30023:SF0">
    <property type="entry name" value="PENICILLIN-SENSITIVE CARBOXYPEPTIDASE A"/>
    <property type="match status" value="1"/>
</dbReference>
<keyword evidence="2" id="KW-0378">Hydrolase</keyword>
<dbReference type="Gene3D" id="3.40.710.10">
    <property type="entry name" value="DD-peptidase/beta-lactamase superfamily"/>
    <property type="match status" value="2"/>
</dbReference>
<dbReference type="GO" id="GO:0004185">
    <property type="term" value="F:serine-type carboxypeptidase activity"/>
    <property type="evidence" value="ECO:0007669"/>
    <property type="project" value="InterPro"/>
</dbReference>
<dbReference type="SUPFAM" id="SSF56601">
    <property type="entry name" value="beta-lactamase/transpeptidase-like"/>
    <property type="match status" value="1"/>
</dbReference>
<dbReference type="GO" id="GO:0000270">
    <property type="term" value="P:peptidoglycan metabolic process"/>
    <property type="evidence" value="ECO:0007669"/>
    <property type="project" value="TreeGrafter"/>
</dbReference>
<gene>
    <name evidence="4" type="ORF">EEJ31_07305</name>
</gene>
<evidence type="ECO:0000256" key="3">
    <source>
        <dbReference type="SAM" id="MobiDB-lite"/>
    </source>
</evidence>
<name>A0A3M8LAX0_9MICO</name>
<dbReference type="Proteomes" id="UP000279859">
    <property type="component" value="Unassembled WGS sequence"/>
</dbReference>
<accession>A0A3M8LAX0</accession>